<evidence type="ECO:0000313" key="6">
    <source>
        <dbReference type="Proteomes" id="UP001501585"/>
    </source>
</evidence>
<keyword evidence="6" id="KW-1185">Reference proteome</keyword>
<name>A0ABN2SY21_9ACTN</name>
<dbReference type="Pfam" id="PF17920">
    <property type="entry name" value="TetR_C_16"/>
    <property type="match status" value="1"/>
</dbReference>
<evidence type="ECO:0000256" key="3">
    <source>
        <dbReference type="SAM" id="MobiDB-lite"/>
    </source>
</evidence>
<evidence type="ECO:0000313" key="5">
    <source>
        <dbReference type="EMBL" id="GAA1994562.1"/>
    </source>
</evidence>
<dbReference type="SUPFAM" id="SSF48498">
    <property type="entry name" value="Tetracyclin repressor-like, C-terminal domain"/>
    <property type="match status" value="1"/>
</dbReference>
<accession>A0ABN2SY21</accession>
<dbReference type="SUPFAM" id="SSF46689">
    <property type="entry name" value="Homeodomain-like"/>
    <property type="match status" value="1"/>
</dbReference>
<evidence type="ECO:0000259" key="4">
    <source>
        <dbReference type="PROSITE" id="PS50977"/>
    </source>
</evidence>
<reference evidence="5 6" key="1">
    <citation type="journal article" date="2019" name="Int. J. Syst. Evol. Microbiol.">
        <title>The Global Catalogue of Microorganisms (GCM) 10K type strain sequencing project: providing services to taxonomists for standard genome sequencing and annotation.</title>
        <authorList>
            <consortium name="The Broad Institute Genomics Platform"/>
            <consortium name="The Broad Institute Genome Sequencing Center for Infectious Disease"/>
            <person name="Wu L."/>
            <person name="Ma J."/>
        </authorList>
    </citation>
    <scope>NUCLEOTIDE SEQUENCE [LARGE SCALE GENOMIC DNA]</scope>
    <source>
        <strain evidence="5 6">JCM 15313</strain>
    </source>
</reference>
<feature type="compositionally biased region" description="Basic and acidic residues" evidence="3">
    <location>
        <begin position="210"/>
        <end position="227"/>
    </location>
</feature>
<dbReference type="EMBL" id="BAAAPC010000007">
    <property type="protein sequence ID" value="GAA1994562.1"/>
    <property type="molecule type" value="Genomic_DNA"/>
</dbReference>
<dbReference type="PANTHER" id="PTHR30055:SF235">
    <property type="entry name" value="TRANSCRIPTIONAL REGULATORY PROTEIN"/>
    <property type="match status" value="1"/>
</dbReference>
<dbReference type="PRINTS" id="PR00455">
    <property type="entry name" value="HTHTETR"/>
</dbReference>
<dbReference type="InterPro" id="IPR050109">
    <property type="entry name" value="HTH-type_TetR-like_transc_reg"/>
</dbReference>
<dbReference type="PROSITE" id="PS50977">
    <property type="entry name" value="HTH_TETR_2"/>
    <property type="match status" value="1"/>
</dbReference>
<dbReference type="InterPro" id="IPR041678">
    <property type="entry name" value="TetR_C_16"/>
</dbReference>
<dbReference type="PANTHER" id="PTHR30055">
    <property type="entry name" value="HTH-TYPE TRANSCRIPTIONAL REGULATOR RUTR"/>
    <property type="match status" value="1"/>
</dbReference>
<dbReference type="InterPro" id="IPR036271">
    <property type="entry name" value="Tet_transcr_reg_TetR-rel_C_sf"/>
</dbReference>
<feature type="region of interest" description="Disordered" evidence="3">
    <location>
        <begin position="205"/>
        <end position="227"/>
    </location>
</feature>
<dbReference type="Gene3D" id="1.10.357.10">
    <property type="entry name" value="Tetracycline Repressor, domain 2"/>
    <property type="match status" value="1"/>
</dbReference>
<gene>
    <name evidence="5" type="ORF">GCM10009799_20860</name>
</gene>
<evidence type="ECO:0000256" key="1">
    <source>
        <dbReference type="ARBA" id="ARBA00023125"/>
    </source>
</evidence>
<dbReference type="InterPro" id="IPR001647">
    <property type="entry name" value="HTH_TetR"/>
</dbReference>
<proteinExistence type="predicted"/>
<protein>
    <submittedName>
        <fullName evidence="5">TetR family transcriptional regulator</fullName>
    </submittedName>
</protein>
<feature type="domain" description="HTH tetR-type" evidence="4">
    <location>
        <begin position="25"/>
        <end position="85"/>
    </location>
</feature>
<dbReference type="Pfam" id="PF00440">
    <property type="entry name" value="TetR_N"/>
    <property type="match status" value="1"/>
</dbReference>
<keyword evidence="1 2" id="KW-0238">DNA-binding</keyword>
<dbReference type="InterPro" id="IPR009057">
    <property type="entry name" value="Homeodomain-like_sf"/>
</dbReference>
<dbReference type="Proteomes" id="UP001501585">
    <property type="component" value="Unassembled WGS sequence"/>
</dbReference>
<dbReference type="Gene3D" id="1.10.10.60">
    <property type="entry name" value="Homeodomain-like"/>
    <property type="match status" value="1"/>
</dbReference>
<feature type="DNA-binding region" description="H-T-H motif" evidence="2">
    <location>
        <begin position="48"/>
        <end position="67"/>
    </location>
</feature>
<organism evidence="5 6">
    <name type="scientific">Nocardiopsis rhodophaea</name>
    <dbReference type="NCBI Taxonomy" id="280238"/>
    <lineage>
        <taxon>Bacteria</taxon>
        <taxon>Bacillati</taxon>
        <taxon>Actinomycetota</taxon>
        <taxon>Actinomycetes</taxon>
        <taxon>Streptosporangiales</taxon>
        <taxon>Nocardiopsidaceae</taxon>
        <taxon>Nocardiopsis</taxon>
    </lineage>
</organism>
<comment type="caution">
    <text evidence="5">The sequence shown here is derived from an EMBL/GenBank/DDBJ whole genome shotgun (WGS) entry which is preliminary data.</text>
</comment>
<evidence type="ECO:0000256" key="2">
    <source>
        <dbReference type="PROSITE-ProRule" id="PRU00335"/>
    </source>
</evidence>
<sequence>MTALSRTKPDILVAMARTGRRPGTTQTREEILRAAREQFADQGYDGATIRGIARAAGVDPALVHHYFGAKQRVFIAAMRLPFNPADEVRAIMADRERDHAEAILRFFLRMWDDPRTRDPMLALVRSATSHDKAAEAVRGFMNDLVVHHISTELGLPPLRAAMIGSQLFGIVLLRHVVGVEVVRSADTEEIVAMYAPALRAMIEGGGEEQPGVREPRDVNRRSSRRDS</sequence>